<comment type="caution">
    <text evidence="1">The sequence shown here is derived from an EMBL/GenBank/DDBJ whole genome shotgun (WGS) entry which is preliminary data.</text>
</comment>
<organism evidence="1 2">
    <name type="scientific">Actinoplanes aureus</name>
    <dbReference type="NCBI Taxonomy" id="2792083"/>
    <lineage>
        <taxon>Bacteria</taxon>
        <taxon>Bacillati</taxon>
        <taxon>Actinomycetota</taxon>
        <taxon>Actinomycetes</taxon>
        <taxon>Micromonosporales</taxon>
        <taxon>Micromonosporaceae</taxon>
        <taxon>Actinoplanes</taxon>
    </lineage>
</organism>
<sequence>MGHHSFVAQADAAGRSDHAHAVLADAIEIDREVIDRGEGQERVLLHLLVYQAWMLRADGCE</sequence>
<reference evidence="1" key="1">
    <citation type="submission" date="2020-11" db="EMBL/GenBank/DDBJ databases">
        <title>Isolation and identification of active actinomycetes.</title>
        <authorList>
            <person name="Sun X."/>
        </authorList>
    </citation>
    <scope>NUCLEOTIDE SEQUENCE</scope>
    <source>
        <strain evidence="1">NEAU-A11</strain>
    </source>
</reference>
<evidence type="ECO:0000313" key="2">
    <source>
        <dbReference type="Proteomes" id="UP000598146"/>
    </source>
</evidence>
<evidence type="ECO:0000313" key="1">
    <source>
        <dbReference type="EMBL" id="MBG0563880.1"/>
    </source>
</evidence>
<protein>
    <submittedName>
        <fullName evidence="1">Uncharacterized protein</fullName>
    </submittedName>
</protein>
<keyword evidence="2" id="KW-1185">Reference proteome</keyword>
<dbReference type="EMBL" id="JADQTO010000009">
    <property type="protein sequence ID" value="MBG0563880.1"/>
    <property type="molecule type" value="Genomic_DNA"/>
</dbReference>
<dbReference type="RefSeq" id="WP_196415657.1">
    <property type="nucleotide sequence ID" value="NZ_JADQTO010000009.1"/>
</dbReference>
<dbReference type="AlphaFoldDB" id="A0A931FYQ9"/>
<name>A0A931FYQ9_9ACTN</name>
<gene>
    <name evidence="1" type="ORF">I4J89_20765</name>
</gene>
<accession>A0A931FYQ9</accession>
<proteinExistence type="predicted"/>
<dbReference type="Proteomes" id="UP000598146">
    <property type="component" value="Unassembled WGS sequence"/>
</dbReference>